<dbReference type="Proteomes" id="UP000078560">
    <property type="component" value="Unassembled WGS sequence"/>
</dbReference>
<keyword evidence="1" id="KW-1133">Transmembrane helix</keyword>
<dbReference type="Pfam" id="PF05795">
    <property type="entry name" value="Plasmodium_Vir"/>
    <property type="match status" value="1"/>
</dbReference>
<evidence type="ECO:0000313" key="3">
    <source>
        <dbReference type="Proteomes" id="UP000078560"/>
    </source>
</evidence>
<protein>
    <submittedName>
        <fullName evidence="2">PIR Superfamily Protein</fullName>
    </submittedName>
</protein>
<gene>
    <name evidence="2" type="ORF">POVCU2_0058340</name>
</gene>
<evidence type="ECO:0000256" key="1">
    <source>
        <dbReference type="SAM" id="Phobius"/>
    </source>
</evidence>
<keyword evidence="1" id="KW-0472">Membrane</keyword>
<accession>A0A1A8WA19</accession>
<dbReference type="EMBL" id="FLQU01000834">
    <property type="protein sequence ID" value="SBS89866.1"/>
    <property type="molecule type" value="Genomic_DNA"/>
</dbReference>
<evidence type="ECO:0000313" key="2">
    <source>
        <dbReference type="EMBL" id="SBS89866.1"/>
    </source>
</evidence>
<dbReference type="AlphaFoldDB" id="A0A1A8WA19"/>
<proteinExistence type="predicted"/>
<feature type="transmembrane region" description="Helical" evidence="1">
    <location>
        <begin position="166"/>
        <end position="185"/>
    </location>
</feature>
<keyword evidence="1" id="KW-0812">Transmembrane</keyword>
<organism evidence="2 3">
    <name type="scientific">Plasmodium ovale curtisi</name>
    <dbReference type="NCBI Taxonomy" id="864141"/>
    <lineage>
        <taxon>Eukaryota</taxon>
        <taxon>Sar</taxon>
        <taxon>Alveolata</taxon>
        <taxon>Apicomplexa</taxon>
        <taxon>Aconoidasida</taxon>
        <taxon>Haemosporida</taxon>
        <taxon>Plasmodiidae</taxon>
        <taxon>Plasmodium</taxon>
        <taxon>Plasmodium (Plasmodium)</taxon>
    </lineage>
</organism>
<sequence>MYLSHRYENYLSHKDYNDYKEKLNTFRPYSNAVTDHSCFTVVNTGTKDTNFCESHMYLMQEEFKIKKELYDLYDAYGNYSPLKKDKDSSHIYAKLFIKKHNDIVYKCKYKENYDMCSQLQVFRESFENDKVVTLKVFHGDLPELLQIPDSYSSEKVKSSELSHHTFPISFLPGIIVIVILLLFSYKFTPFGSLIRSLINSNNNILNNLEEKMQEFLNNSKEENPVYEKRQYNIAYNTVDSF</sequence>
<reference evidence="3" key="1">
    <citation type="submission" date="2016-05" db="EMBL/GenBank/DDBJ databases">
        <authorList>
            <person name="Naeem Raeece"/>
        </authorList>
    </citation>
    <scope>NUCLEOTIDE SEQUENCE [LARGE SCALE GENOMIC DNA]</scope>
</reference>
<name>A0A1A8WA19_PLAOA</name>
<dbReference type="InterPro" id="IPR008780">
    <property type="entry name" value="Plasmodium_Vir"/>
</dbReference>